<dbReference type="InterPro" id="IPR038231">
    <property type="entry name" value="MepB-like_sf"/>
</dbReference>
<evidence type="ECO:0000313" key="1">
    <source>
        <dbReference type="EMBL" id="GAA5226095.1"/>
    </source>
</evidence>
<dbReference type="RefSeq" id="WP_210101992.1">
    <property type="nucleotide sequence ID" value="NZ_BAABLK010000012.1"/>
</dbReference>
<organism evidence="1 2">
    <name type="scientific">Paeniglutamicibacter antarcticus</name>
    <dbReference type="NCBI Taxonomy" id="494023"/>
    <lineage>
        <taxon>Bacteria</taxon>
        <taxon>Bacillati</taxon>
        <taxon>Actinomycetota</taxon>
        <taxon>Actinomycetes</taxon>
        <taxon>Micrococcales</taxon>
        <taxon>Micrococcaceae</taxon>
        <taxon>Paeniglutamicibacter</taxon>
    </lineage>
</organism>
<dbReference type="EMBL" id="BAABLK010000012">
    <property type="protein sequence ID" value="GAA5226095.1"/>
    <property type="molecule type" value="Genomic_DNA"/>
</dbReference>
<accession>A0ABP9TIW1</accession>
<reference evidence="2" key="1">
    <citation type="journal article" date="2019" name="Int. J. Syst. Evol. Microbiol.">
        <title>The Global Catalogue of Microorganisms (GCM) 10K type strain sequencing project: providing services to taxonomists for standard genome sequencing and annotation.</title>
        <authorList>
            <consortium name="The Broad Institute Genomics Platform"/>
            <consortium name="The Broad Institute Genome Sequencing Center for Infectious Disease"/>
            <person name="Wu L."/>
            <person name="Ma J."/>
        </authorList>
    </citation>
    <scope>NUCLEOTIDE SEQUENCE [LARGE SCALE GENOMIC DNA]</scope>
    <source>
        <strain evidence="2">JCM 18952</strain>
    </source>
</reference>
<gene>
    <name evidence="1" type="ORF">GCM10025778_06260</name>
</gene>
<sequence length="167" mass="18498">MLPTEDGTREMLPELERFLEVSGLLARREISGYAPDPHPEARAYAGCSFLLTGTDGVGTRTVFRSAKTTPTKPGLFVTLWKRDNQEETRPYTPADGIDEFQIAASTDLGYGFFTFTAGNLAEHGVLSTASKPGKRGFRLYTPWDTGLNANAEKSRHWQRSYFTVVNG</sequence>
<dbReference type="Proteomes" id="UP001501257">
    <property type="component" value="Unassembled WGS sequence"/>
</dbReference>
<comment type="caution">
    <text evidence="1">The sequence shown here is derived from an EMBL/GenBank/DDBJ whole genome shotgun (WGS) entry which is preliminary data.</text>
</comment>
<proteinExistence type="predicted"/>
<name>A0ABP9TIW1_9MICC</name>
<dbReference type="InterPro" id="IPR011235">
    <property type="entry name" value="MepB-like"/>
</dbReference>
<evidence type="ECO:0000313" key="2">
    <source>
        <dbReference type="Proteomes" id="UP001501257"/>
    </source>
</evidence>
<dbReference type="Pfam" id="PF08877">
    <property type="entry name" value="MepB-like"/>
    <property type="match status" value="1"/>
</dbReference>
<protein>
    <submittedName>
        <fullName evidence="1">MepB family protein</fullName>
    </submittedName>
</protein>
<dbReference type="Gene3D" id="3.40.1350.140">
    <property type="entry name" value="MepB-like"/>
    <property type="match status" value="1"/>
</dbReference>
<keyword evidence="2" id="KW-1185">Reference proteome</keyword>